<gene>
    <name evidence="4" type="ORF">KP79_PYT11708</name>
</gene>
<dbReference type="PANTHER" id="PTHR11839:SF1">
    <property type="entry name" value="ADP-SUGAR PYROPHOSPHATASE"/>
    <property type="match status" value="1"/>
</dbReference>
<comment type="similarity">
    <text evidence="2">Belongs to the Nudix hydrolase family.</text>
</comment>
<name>A0A210QSE3_MIZYE</name>
<dbReference type="GO" id="GO:0047631">
    <property type="term" value="F:ADP-ribose diphosphatase activity"/>
    <property type="evidence" value="ECO:0007669"/>
    <property type="project" value="TreeGrafter"/>
</dbReference>
<evidence type="ECO:0000313" key="4">
    <source>
        <dbReference type="EMBL" id="OWF51645.1"/>
    </source>
</evidence>
<evidence type="ECO:0000259" key="3">
    <source>
        <dbReference type="PROSITE" id="PS51462"/>
    </source>
</evidence>
<sequence length="150" mass="16737">MDAPTSVPCFVKEEEVARCKWLALSRITYMDAKGKERLWEAAKRTTTSDSGGDAVCVIAVLKRLLKFDCLVLVKQYRPPMKGYTLEMPAGLIDKNETAEQTAVRELKEETGYKATVKHSSPCVCVDSRLYSYAIGMEMSKGHPQSHTVDT</sequence>
<dbReference type="InterPro" id="IPR000086">
    <property type="entry name" value="NUDIX_hydrolase_dom"/>
</dbReference>
<dbReference type="SUPFAM" id="SSF55811">
    <property type="entry name" value="Nudix"/>
    <property type="match status" value="1"/>
</dbReference>
<dbReference type="GO" id="GO:0005634">
    <property type="term" value="C:nucleus"/>
    <property type="evidence" value="ECO:0007669"/>
    <property type="project" value="TreeGrafter"/>
</dbReference>
<protein>
    <submittedName>
        <fullName evidence="4">ADP-sugar pyrophosphatase</fullName>
    </submittedName>
</protein>
<reference evidence="4 5" key="1">
    <citation type="journal article" date="2017" name="Nat. Ecol. Evol.">
        <title>Scallop genome provides insights into evolution of bilaterian karyotype and development.</title>
        <authorList>
            <person name="Wang S."/>
            <person name="Zhang J."/>
            <person name="Jiao W."/>
            <person name="Li J."/>
            <person name="Xun X."/>
            <person name="Sun Y."/>
            <person name="Guo X."/>
            <person name="Huan P."/>
            <person name="Dong B."/>
            <person name="Zhang L."/>
            <person name="Hu X."/>
            <person name="Sun X."/>
            <person name="Wang J."/>
            <person name="Zhao C."/>
            <person name="Wang Y."/>
            <person name="Wang D."/>
            <person name="Huang X."/>
            <person name="Wang R."/>
            <person name="Lv J."/>
            <person name="Li Y."/>
            <person name="Zhang Z."/>
            <person name="Liu B."/>
            <person name="Lu W."/>
            <person name="Hui Y."/>
            <person name="Liang J."/>
            <person name="Zhou Z."/>
            <person name="Hou R."/>
            <person name="Li X."/>
            <person name="Liu Y."/>
            <person name="Li H."/>
            <person name="Ning X."/>
            <person name="Lin Y."/>
            <person name="Zhao L."/>
            <person name="Xing Q."/>
            <person name="Dou J."/>
            <person name="Li Y."/>
            <person name="Mao J."/>
            <person name="Guo H."/>
            <person name="Dou H."/>
            <person name="Li T."/>
            <person name="Mu C."/>
            <person name="Jiang W."/>
            <person name="Fu Q."/>
            <person name="Fu X."/>
            <person name="Miao Y."/>
            <person name="Liu J."/>
            <person name="Yu Q."/>
            <person name="Li R."/>
            <person name="Liao H."/>
            <person name="Li X."/>
            <person name="Kong Y."/>
            <person name="Jiang Z."/>
            <person name="Chourrout D."/>
            <person name="Li R."/>
            <person name="Bao Z."/>
        </authorList>
    </citation>
    <scope>NUCLEOTIDE SEQUENCE [LARGE SCALE GENOMIC DNA]</scope>
    <source>
        <strain evidence="4 5">PY_sf001</strain>
    </source>
</reference>
<dbReference type="Pfam" id="PF00293">
    <property type="entry name" value="NUDIX"/>
    <property type="match status" value="1"/>
</dbReference>
<dbReference type="GO" id="GO:0006753">
    <property type="term" value="P:nucleoside phosphate metabolic process"/>
    <property type="evidence" value="ECO:0007669"/>
    <property type="project" value="TreeGrafter"/>
</dbReference>
<dbReference type="PROSITE" id="PS51462">
    <property type="entry name" value="NUDIX"/>
    <property type="match status" value="1"/>
</dbReference>
<organism evidence="4 5">
    <name type="scientific">Mizuhopecten yessoensis</name>
    <name type="common">Japanese scallop</name>
    <name type="synonym">Patinopecten yessoensis</name>
    <dbReference type="NCBI Taxonomy" id="6573"/>
    <lineage>
        <taxon>Eukaryota</taxon>
        <taxon>Metazoa</taxon>
        <taxon>Spiralia</taxon>
        <taxon>Lophotrochozoa</taxon>
        <taxon>Mollusca</taxon>
        <taxon>Bivalvia</taxon>
        <taxon>Autobranchia</taxon>
        <taxon>Pteriomorphia</taxon>
        <taxon>Pectinida</taxon>
        <taxon>Pectinoidea</taxon>
        <taxon>Pectinidae</taxon>
        <taxon>Mizuhopecten</taxon>
    </lineage>
</organism>
<dbReference type="InterPro" id="IPR020476">
    <property type="entry name" value="Nudix_hydrolase"/>
</dbReference>
<dbReference type="GO" id="GO:0019693">
    <property type="term" value="P:ribose phosphate metabolic process"/>
    <property type="evidence" value="ECO:0007669"/>
    <property type="project" value="TreeGrafter"/>
</dbReference>
<dbReference type="EMBL" id="NEDP02002179">
    <property type="protein sequence ID" value="OWF51645.1"/>
    <property type="molecule type" value="Genomic_DNA"/>
</dbReference>
<evidence type="ECO:0000256" key="2">
    <source>
        <dbReference type="RuleBase" id="RU003476"/>
    </source>
</evidence>
<keyword evidence="5" id="KW-1185">Reference proteome</keyword>
<dbReference type="PANTHER" id="PTHR11839">
    <property type="entry name" value="UDP/ADP-SUGAR PYROPHOSPHATASE"/>
    <property type="match status" value="1"/>
</dbReference>
<dbReference type="Proteomes" id="UP000242188">
    <property type="component" value="Unassembled WGS sequence"/>
</dbReference>
<dbReference type="PRINTS" id="PR00502">
    <property type="entry name" value="NUDIXFAMILY"/>
</dbReference>
<feature type="domain" description="Nudix hydrolase" evidence="3">
    <location>
        <begin position="51"/>
        <end position="150"/>
    </location>
</feature>
<dbReference type="PROSITE" id="PS00893">
    <property type="entry name" value="NUDIX_BOX"/>
    <property type="match status" value="1"/>
</dbReference>
<dbReference type="InterPro" id="IPR015797">
    <property type="entry name" value="NUDIX_hydrolase-like_dom_sf"/>
</dbReference>
<dbReference type="STRING" id="6573.A0A210QSE3"/>
<dbReference type="OrthoDB" id="10249920at2759"/>
<proteinExistence type="inferred from homology"/>
<evidence type="ECO:0000313" key="5">
    <source>
        <dbReference type="Proteomes" id="UP000242188"/>
    </source>
</evidence>
<evidence type="ECO:0000256" key="1">
    <source>
        <dbReference type="ARBA" id="ARBA00022801"/>
    </source>
</evidence>
<dbReference type="AlphaFoldDB" id="A0A210QSE3"/>
<dbReference type="InterPro" id="IPR020084">
    <property type="entry name" value="NUDIX_hydrolase_CS"/>
</dbReference>
<accession>A0A210QSE3</accession>
<comment type="caution">
    <text evidence="4">The sequence shown here is derived from an EMBL/GenBank/DDBJ whole genome shotgun (WGS) entry which is preliminary data.</text>
</comment>
<keyword evidence="1 2" id="KW-0378">Hydrolase</keyword>
<dbReference type="Gene3D" id="3.90.79.10">
    <property type="entry name" value="Nucleoside Triphosphate Pyrophosphohydrolase"/>
    <property type="match status" value="1"/>
</dbReference>